<dbReference type="InterPro" id="IPR003509">
    <property type="entry name" value="UPF0102_YraN-like"/>
</dbReference>
<gene>
    <name evidence="3" type="ORF">A2936_05285</name>
</gene>
<evidence type="ECO:0000256" key="2">
    <source>
        <dbReference type="HAMAP-Rule" id="MF_00048"/>
    </source>
</evidence>
<organism evidence="3 4">
    <name type="scientific">Candidatus Uhrbacteria bacterium RIFCSPLOWO2_01_FULL_47_25</name>
    <dbReference type="NCBI Taxonomy" id="1802402"/>
    <lineage>
        <taxon>Bacteria</taxon>
        <taxon>Candidatus Uhriibacteriota</taxon>
    </lineage>
</organism>
<comment type="caution">
    <text evidence="3">The sequence shown here is derived from an EMBL/GenBank/DDBJ whole genome shotgun (WGS) entry which is preliminary data.</text>
</comment>
<dbReference type="NCBIfam" id="NF009150">
    <property type="entry name" value="PRK12497.1-3"/>
    <property type="match status" value="1"/>
</dbReference>
<protein>
    <recommendedName>
        <fullName evidence="2">UPF0102 protein A2936_05285</fullName>
    </recommendedName>
</protein>
<sequence length="123" mass="14217">MGRRELGNLGECMAREYLERHGYEVLGQNVRLGKHDEIDLIVRQDRVTVFVEVKTRTSDLFGPPEESITRRKRQSIERAIVTYVRRHPEVKQVRFDVVAVFLPPDGTRTLKHFRAVGGSLAFL</sequence>
<proteinExistence type="inferred from homology"/>
<dbReference type="AlphaFoldDB" id="A0A1F7UZA6"/>
<dbReference type="InterPro" id="IPR011335">
    <property type="entry name" value="Restrct_endonuc-II-like"/>
</dbReference>
<dbReference type="Gene3D" id="3.40.1350.10">
    <property type="match status" value="1"/>
</dbReference>
<dbReference type="EMBL" id="MGEK01000003">
    <property type="protein sequence ID" value="OGL83098.1"/>
    <property type="molecule type" value="Genomic_DNA"/>
</dbReference>
<dbReference type="GO" id="GO:0003676">
    <property type="term" value="F:nucleic acid binding"/>
    <property type="evidence" value="ECO:0007669"/>
    <property type="project" value="InterPro"/>
</dbReference>
<evidence type="ECO:0000313" key="3">
    <source>
        <dbReference type="EMBL" id="OGL83098.1"/>
    </source>
</evidence>
<comment type="similarity">
    <text evidence="1 2">Belongs to the UPF0102 family.</text>
</comment>
<dbReference type="NCBIfam" id="TIGR00252">
    <property type="entry name" value="YraN family protein"/>
    <property type="match status" value="1"/>
</dbReference>
<dbReference type="Proteomes" id="UP000176846">
    <property type="component" value="Unassembled WGS sequence"/>
</dbReference>
<accession>A0A1F7UZA6</accession>
<dbReference type="HAMAP" id="MF_00048">
    <property type="entry name" value="UPF0102"/>
    <property type="match status" value="1"/>
</dbReference>
<dbReference type="Pfam" id="PF02021">
    <property type="entry name" value="UPF0102"/>
    <property type="match status" value="1"/>
</dbReference>
<dbReference type="SUPFAM" id="SSF52980">
    <property type="entry name" value="Restriction endonuclease-like"/>
    <property type="match status" value="1"/>
</dbReference>
<dbReference type="CDD" id="cd20736">
    <property type="entry name" value="PoNe_Nuclease"/>
    <property type="match status" value="1"/>
</dbReference>
<reference evidence="3 4" key="1">
    <citation type="journal article" date="2016" name="Nat. Commun.">
        <title>Thousands of microbial genomes shed light on interconnected biogeochemical processes in an aquifer system.</title>
        <authorList>
            <person name="Anantharaman K."/>
            <person name="Brown C.T."/>
            <person name="Hug L.A."/>
            <person name="Sharon I."/>
            <person name="Castelle C.J."/>
            <person name="Probst A.J."/>
            <person name="Thomas B.C."/>
            <person name="Singh A."/>
            <person name="Wilkins M.J."/>
            <person name="Karaoz U."/>
            <person name="Brodie E.L."/>
            <person name="Williams K.H."/>
            <person name="Hubbard S.S."/>
            <person name="Banfield J.F."/>
        </authorList>
    </citation>
    <scope>NUCLEOTIDE SEQUENCE [LARGE SCALE GENOMIC DNA]</scope>
</reference>
<evidence type="ECO:0000256" key="1">
    <source>
        <dbReference type="ARBA" id="ARBA00006738"/>
    </source>
</evidence>
<evidence type="ECO:0000313" key="4">
    <source>
        <dbReference type="Proteomes" id="UP000176846"/>
    </source>
</evidence>
<name>A0A1F7UZA6_9BACT</name>
<dbReference type="InterPro" id="IPR011856">
    <property type="entry name" value="tRNA_endonuc-like_dom_sf"/>
</dbReference>
<dbReference type="PANTHER" id="PTHR34039:SF1">
    <property type="entry name" value="UPF0102 PROTEIN YRAN"/>
    <property type="match status" value="1"/>
</dbReference>
<dbReference type="PANTHER" id="PTHR34039">
    <property type="entry name" value="UPF0102 PROTEIN YRAN"/>
    <property type="match status" value="1"/>
</dbReference>